<comment type="caution">
    <text evidence="1">The sequence shown here is derived from an EMBL/GenBank/DDBJ whole genome shotgun (WGS) entry which is preliminary data.</text>
</comment>
<dbReference type="AlphaFoldDB" id="A0A2A2H6A3"/>
<evidence type="ECO:0000313" key="2">
    <source>
        <dbReference type="Proteomes" id="UP000217784"/>
    </source>
</evidence>
<evidence type="ECO:0000313" key="1">
    <source>
        <dbReference type="EMBL" id="PAV04800.1"/>
    </source>
</evidence>
<dbReference type="OrthoDB" id="373076at2157"/>
<dbReference type="RefSeq" id="WP_069582305.1">
    <property type="nucleotide sequence ID" value="NZ_LMVM01000012.1"/>
</dbReference>
<dbReference type="Proteomes" id="UP000217784">
    <property type="component" value="Unassembled WGS sequence"/>
</dbReference>
<organism evidence="1 2">
    <name type="scientific">Methanobacterium bryantii</name>
    <dbReference type="NCBI Taxonomy" id="2161"/>
    <lineage>
        <taxon>Archaea</taxon>
        <taxon>Methanobacteriati</taxon>
        <taxon>Methanobacteriota</taxon>
        <taxon>Methanomada group</taxon>
        <taxon>Methanobacteria</taxon>
        <taxon>Methanobacteriales</taxon>
        <taxon>Methanobacteriaceae</taxon>
        <taxon>Methanobacterium</taxon>
    </lineage>
</organism>
<gene>
    <name evidence="1" type="ORF">ASJ80_10835</name>
</gene>
<sequence>MAKDEEFMEKWKNTSKENKEYIRATILEEAAEFLNRRAFEDFGMQQGSVSMELSKLILIARDCLEKQEKK</sequence>
<proteinExistence type="predicted"/>
<accession>A0A2A2H6A3</accession>
<reference evidence="1 2" key="1">
    <citation type="journal article" date="2017" name="BMC Genomics">
        <title>Genomic analysis of methanogenic archaea reveals a shift towards energy conservation.</title>
        <authorList>
            <person name="Gilmore S.P."/>
            <person name="Henske J.K."/>
            <person name="Sexton J.A."/>
            <person name="Solomon K.V."/>
            <person name="Seppala S."/>
            <person name="Yoo J.I."/>
            <person name="Huyett L.M."/>
            <person name="Pressman A."/>
            <person name="Cogan J.Z."/>
            <person name="Kivenson V."/>
            <person name="Peng X."/>
            <person name="Tan Y."/>
            <person name="Valentine D.L."/>
            <person name="O'Malley M.A."/>
        </authorList>
    </citation>
    <scope>NUCLEOTIDE SEQUENCE [LARGE SCALE GENOMIC DNA]</scope>
    <source>
        <strain evidence="1 2">M.o.H.</strain>
    </source>
</reference>
<name>A0A2A2H6A3_METBR</name>
<keyword evidence="2" id="KW-1185">Reference proteome</keyword>
<protein>
    <submittedName>
        <fullName evidence="1">Uncharacterized protein</fullName>
    </submittedName>
</protein>
<dbReference type="EMBL" id="LMVM01000012">
    <property type="protein sequence ID" value="PAV04800.1"/>
    <property type="molecule type" value="Genomic_DNA"/>
</dbReference>